<dbReference type="Pfam" id="PF02381">
    <property type="entry name" value="MraZ"/>
    <property type="match status" value="2"/>
</dbReference>
<organism evidence="9">
    <name type="scientific">Rhodothermus marinus</name>
    <name type="common">Rhodothermus obamensis</name>
    <dbReference type="NCBI Taxonomy" id="29549"/>
    <lineage>
        <taxon>Bacteria</taxon>
        <taxon>Pseudomonadati</taxon>
        <taxon>Rhodothermota</taxon>
        <taxon>Rhodothermia</taxon>
        <taxon>Rhodothermales</taxon>
        <taxon>Rhodothermaceae</taxon>
        <taxon>Rhodothermus</taxon>
    </lineage>
</organism>
<comment type="subcellular location">
    <subcellularLocation>
        <location evidence="7">Cytoplasm</location>
        <location evidence="7">Nucleoid</location>
    </subcellularLocation>
</comment>
<evidence type="ECO:0000256" key="2">
    <source>
        <dbReference type="ARBA" id="ARBA00022490"/>
    </source>
</evidence>
<comment type="subunit">
    <text evidence="7">Forms oligomers.</text>
</comment>
<evidence type="ECO:0000256" key="4">
    <source>
        <dbReference type="ARBA" id="ARBA00023015"/>
    </source>
</evidence>
<dbReference type="Gene3D" id="3.40.1550.20">
    <property type="entry name" value="Transcriptional regulator MraZ domain"/>
    <property type="match status" value="1"/>
</dbReference>
<dbReference type="SUPFAM" id="SSF89447">
    <property type="entry name" value="AbrB/MazE/MraZ-like"/>
    <property type="match status" value="1"/>
</dbReference>
<evidence type="ECO:0000256" key="6">
    <source>
        <dbReference type="ARBA" id="ARBA00023163"/>
    </source>
</evidence>
<dbReference type="CDD" id="cd16321">
    <property type="entry name" value="MraZ_C"/>
    <property type="match status" value="1"/>
</dbReference>
<evidence type="ECO:0000313" key="9">
    <source>
        <dbReference type="EMBL" id="HER96791.1"/>
    </source>
</evidence>
<feature type="domain" description="SpoVT-AbrB" evidence="8">
    <location>
        <begin position="7"/>
        <end position="53"/>
    </location>
</feature>
<dbReference type="NCBIfam" id="TIGR00242">
    <property type="entry name" value="division/cell wall cluster transcriptional repressor MraZ"/>
    <property type="match status" value="1"/>
</dbReference>
<proteinExistence type="inferred from homology"/>
<dbReference type="EMBL" id="DSGB01000006">
    <property type="protein sequence ID" value="HER96791.1"/>
    <property type="molecule type" value="Genomic_DNA"/>
</dbReference>
<evidence type="ECO:0000256" key="5">
    <source>
        <dbReference type="ARBA" id="ARBA00023125"/>
    </source>
</evidence>
<dbReference type="GO" id="GO:2000143">
    <property type="term" value="P:negative regulation of DNA-templated transcription initiation"/>
    <property type="evidence" value="ECO:0007669"/>
    <property type="project" value="TreeGrafter"/>
</dbReference>
<dbReference type="GO" id="GO:0000976">
    <property type="term" value="F:transcription cis-regulatory region binding"/>
    <property type="evidence" value="ECO:0007669"/>
    <property type="project" value="TreeGrafter"/>
</dbReference>
<dbReference type="InterPro" id="IPR035642">
    <property type="entry name" value="MraZ_N"/>
</dbReference>
<dbReference type="GO" id="GO:0005737">
    <property type="term" value="C:cytoplasm"/>
    <property type="evidence" value="ECO:0007669"/>
    <property type="project" value="UniProtKB-UniRule"/>
</dbReference>
<dbReference type="GO" id="GO:0003700">
    <property type="term" value="F:DNA-binding transcription factor activity"/>
    <property type="evidence" value="ECO:0007669"/>
    <property type="project" value="UniProtKB-UniRule"/>
</dbReference>
<keyword evidence="3" id="KW-0677">Repeat</keyword>
<dbReference type="InterPro" id="IPR003444">
    <property type="entry name" value="MraZ"/>
</dbReference>
<dbReference type="InterPro" id="IPR035644">
    <property type="entry name" value="MraZ_C"/>
</dbReference>
<evidence type="ECO:0000256" key="7">
    <source>
        <dbReference type="HAMAP-Rule" id="MF_01008"/>
    </source>
</evidence>
<dbReference type="PANTHER" id="PTHR34701">
    <property type="entry name" value="TRANSCRIPTIONAL REGULATOR MRAZ"/>
    <property type="match status" value="1"/>
</dbReference>
<dbReference type="InterPro" id="IPR020603">
    <property type="entry name" value="MraZ_dom"/>
</dbReference>
<reference evidence="9" key="1">
    <citation type="journal article" date="2020" name="mSystems">
        <title>Genome- and Community-Level Interaction Insights into Carbon Utilization and Element Cycling Functions of Hydrothermarchaeota in Hydrothermal Sediment.</title>
        <authorList>
            <person name="Zhou Z."/>
            <person name="Liu Y."/>
            <person name="Xu W."/>
            <person name="Pan J."/>
            <person name="Luo Z.H."/>
            <person name="Li M."/>
        </authorList>
    </citation>
    <scope>NUCLEOTIDE SEQUENCE [LARGE SCALE GENOMIC DNA]</scope>
    <source>
        <strain evidence="9">SpSt-143</strain>
    </source>
</reference>
<dbReference type="PANTHER" id="PTHR34701:SF1">
    <property type="entry name" value="TRANSCRIPTIONAL REGULATOR MRAZ"/>
    <property type="match status" value="1"/>
</dbReference>
<evidence type="ECO:0000256" key="3">
    <source>
        <dbReference type="ARBA" id="ARBA00022737"/>
    </source>
</evidence>
<dbReference type="AlphaFoldDB" id="A0A7V2B1X9"/>
<comment type="caution">
    <text evidence="9">The sequence shown here is derived from an EMBL/GenBank/DDBJ whole genome shotgun (WGS) entry which is preliminary data.</text>
</comment>
<keyword evidence="2 7" id="KW-0963">Cytoplasm</keyword>
<sequence length="147" mass="16883">MAGFKGQAEYAVDEKGRVAIPAKMRAVLKPEAKGTFVVTRGFERCIFAYPLDRWAHMEAQMMSLNLYHREVRDFVRLILRWAEEVVLDKQGRIVLPKPLMEYADITDRALIIGALDHIEIWNPVVFDQYVNAQPADYETLAEQVMGV</sequence>
<dbReference type="GO" id="GO:0009295">
    <property type="term" value="C:nucleoid"/>
    <property type="evidence" value="ECO:0007669"/>
    <property type="project" value="UniProtKB-SubCell"/>
</dbReference>
<protein>
    <recommendedName>
        <fullName evidence="1 7">Transcriptional regulator MraZ</fullName>
    </recommendedName>
</protein>
<evidence type="ECO:0000259" key="8">
    <source>
        <dbReference type="PROSITE" id="PS51740"/>
    </source>
</evidence>
<keyword evidence="5 7" id="KW-0238">DNA-binding</keyword>
<evidence type="ECO:0000256" key="1">
    <source>
        <dbReference type="ARBA" id="ARBA00013860"/>
    </source>
</evidence>
<dbReference type="InterPro" id="IPR007159">
    <property type="entry name" value="SpoVT-AbrB_dom"/>
</dbReference>
<gene>
    <name evidence="7 9" type="primary">mraZ</name>
    <name evidence="9" type="ORF">ENO59_09795</name>
</gene>
<keyword evidence="4 7" id="KW-0805">Transcription regulation</keyword>
<dbReference type="InterPro" id="IPR038619">
    <property type="entry name" value="MraZ_sf"/>
</dbReference>
<name>A0A7V2B1X9_RHOMR</name>
<dbReference type="InterPro" id="IPR037914">
    <property type="entry name" value="SpoVT-AbrB_sf"/>
</dbReference>
<dbReference type="PROSITE" id="PS51740">
    <property type="entry name" value="SPOVT_ABRB"/>
    <property type="match status" value="2"/>
</dbReference>
<comment type="similarity">
    <text evidence="7">Belongs to the MraZ family.</text>
</comment>
<accession>A0A7V2B1X9</accession>
<keyword evidence="6 7" id="KW-0804">Transcription</keyword>
<feature type="domain" description="SpoVT-AbrB" evidence="8">
    <location>
        <begin position="82"/>
        <end position="125"/>
    </location>
</feature>
<dbReference type="HAMAP" id="MF_01008">
    <property type="entry name" value="MraZ"/>
    <property type="match status" value="1"/>
</dbReference>
<dbReference type="CDD" id="cd16320">
    <property type="entry name" value="MraZ_N"/>
    <property type="match status" value="1"/>
</dbReference>